<dbReference type="AlphaFoldDB" id="A0A1E5T239"/>
<dbReference type="EMBL" id="MDGQ01000005">
    <property type="protein sequence ID" value="OEK05444.1"/>
    <property type="molecule type" value="Genomic_DNA"/>
</dbReference>
<dbReference type="Gene3D" id="1.10.150.280">
    <property type="entry name" value="AF1531-like domain"/>
    <property type="match status" value="1"/>
</dbReference>
<feature type="transmembrane region" description="Helical" evidence="1">
    <location>
        <begin position="21"/>
        <end position="38"/>
    </location>
</feature>
<dbReference type="InterPro" id="IPR010994">
    <property type="entry name" value="RuvA_2-like"/>
</dbReference>
<dbReference type="STRING" id="1563681.BFP71_18845"/>
<sequence length="306" mass="35345">MKLKKLLNEWLGLSKSEINGVVVLIPLILLLLLAPSLFRHFFSINYHTGETDKRLLDSLTAKIEQGFQEELLLVLPPLERFNPNNLPLEKFNQLGIPEFLGRRIDNYRNKGGTFRVKFDLLKIYGFPDSIYRRLENYIDLPNSVPKRVRREEEKPVLPKRSPRLPKKDKLTEKLITYNLNTVDSVGLKSLKGIGSSYARRILGYRKLLGGFHSINQLKEVYGMNDSLFVAIKSRLTLEENPKLERIPINLATFKVILAHPYIDFEQTKQIMNLKSSKGKFLKEADLFRITLMDSSTVLKLAPYIVF</sequence>
<dbReference type="GO" id="GO:0015628">
    <property type="term" value="P:protein secretion by the type II secretion system"/>
    <property type="evidence" value="ECO:0007669"/>
    <property type="project" value="TreeGrafter"/>
</dbReference>
<evidence type="ECO:0000313" key="2">
    <source>
        <dbReference type="EMBL" id="OEK05444.1"/>
    </source>
</evidence>
<dbReference type="SUPFAM" id="SSF47781">
    <property type="entry name" value="RuvA domain 2-like"/>
    <property type="match status" value="3"/>
</dbReference>
<dbReference type="GO" id="GO:0015627">
    <property type="term" value="C:type II protein secretion system complex"/>
    <property type="evidence" value="ECO:0007669"/>
    <property type="project" value="TreeGrafter"/>
</dbReference>
<gene>
    <name evidence="2" type="ORF">BFP71_18845</name>
</gene>
<dbReference type="Proteomes" id="UP000095552">
    <property type="component" value="Unassembled WGS sequence"/>
</dbReference>
<reference evidence="2 3" key="1">
    <citation type="submission" date="2016-08" db="EMBL/GenBank/DDBJ databases">
        <title>Draft genome of Fabibacter sp. strain SK-8.</title>
        <authorList>
            <person name="Wong S.-K."/>
            <person name="Hamasaki K."/>
            <person name="Yoshizawa S."/>
        </authorList>
    </citation>
    <scope>NUCLEOTIDE SEQUENCE [LARGE SCALE GENOMIC DNA]</scope>
    <source>
        <strain evidence="2 3">SK-8</strain>
    </source>
</reference>
<accession>A0A1E5T239</accession>
<proteinExistence type="predicted"/>
<organism evidence="2 3">
    <name type="scientific">Roseivirga misakiensis</name>
    <dbReference type="NCBI Taxonomy" id="1563681"/>
    <lineage>
        <taxon>Bacteria</taxon>
        <taxon>Pseudomonadati</taxon>
        <taxon>Bacteroidota</taxon>
        <taxon>Cytophagia</taxon>
        <taxon>Cytophagales</taxon>
        <taxon>Roseivirgaceae</taxon>
        <taxon>Roseivirga</taxon>
    </lineage>
</organism>
<evidence type="ECO:0000313" key="3">
    <source>
        <dbReference type="Proteomes" id="UP000095552"/>
    </source>
</evidence>
<evidence type="ECO:0000256" key="1">
    <source>
        <dbReference type="SAM" id="Phobius"/>
    </source>
</evidence>
<protein>
    <recommendedName>
        <fullName evidence="4">Helix-hairpin-helix domain-containing protein</fullName>
    </recommendedName>
</protein>
<name>A0A1E5T239_9BACT</name>
<dbReference type="PANTHER" id="PTHR21180:SF32">
    <property type="entry name" value="ENDONUCLEASE_EXONUCLEASE_PHOSPHATASE FAMILY DOMAIN-CONTAINING PROTEIN 1"/>
    <property type="match status" value="1"/>
</dbReference>
<dbReference type="Pfam" id="PF12836">
    <property type="entry name" value="HHH_3"/>
    <property type="match status" value="1"/>
</dbReference>
<dbReference type="InterPro" id="IPR051675">
    <property type="entry name" value="Endo/Exo/Phosphatase_dom_1"/>
</dbReference>
<comment type="caution">
    <text evidence="2">The sequence shown here is derived from an EMBL/GenBank/DDBJ whole genome shotgun (WGS) entry which is preliminary data.</text>
</comment>
<evidence type="ECO:0008006" key="4">
    <source>
        <dbReference type="Google" id="ProtNLM"/>
    </source>
</evidence>
<keyword evidence="1" id="KW-0472">Membrane</keyword>
<keyword evidence="3" id="KW-1185">Reference proteome</keyword>
<keyword evidence="1" id="KW-0812">Transmembrane</keyword>
<dbReference type="PANTHER" id="PTHR21180">
    <property type="entry name" value="ENDONUCLEASE/EXONUCLEASE/PHOSPHATASE FAMILY DOMAIN-CONTAINING PROTEIN 1"/>
    <property type="match status" value="1"/>
</dbReference>
<keyword evidence="1" id="KW-1133">Transmembrane helix</keyword>
<dbReference type="RefSeq" id="WP_069836948.1">
    <property type="nucleotide sequence ID" value="NZ_MDGQ01000005.1"/>
</dbReference>